<feature type="region of interest" description="Disordered" evidence="1">
    <location>
        <begin position="156"/>
        <end position="206"/>
    </location>
</feature>
<dbReference type="KEGG" id="gla:GL50803_0014289"/>
<dbReference type="Proteomes" id="UP000001548">
    <property type="component" value="Unassembled WGS sequence"/>
</dbReference>
<dbReference type="EMBL" id="AACB03000003">
    <property type="protein sequence ID" value="KAE8303110.1"/>
    <property type="molecule type" value="Genomic_DNA"/>
</dbReference>
<reference evidence="2 3" key="1">
    <citation type="journal article" date="2007" name="Science">
        <title>Genomic minimalism in the early diverging intestinal parasite Giardia lamblia.</title>
        <authorList>
            <person name="Morrison H.G."/>
            <person name="McArthur A.G."/>
            <person name="Gillin F.D."/>
            <person name="Aley S.B."/>
            <person name="Adam R.D."/>
            <person name="Olsen G.J."/>
            <person name="Best A.A."/>
            <person name="Cande W.Z."/>
            <person name="Chen F."/>
            <person name="Cipriano M.J."/>
            <person name="Davids B.J."/>
            <person name="Dawson S.C."/>
            <person name="Elmendorf H.G."/>
            <person name="Hehl A.B."/>
            <person name="Holder M.E."/>
            <person name="Huse S.M."/>
            <person name="Kim U.U."/>
            <person name="Lasek-Nesselquist E."/>
            <person name="Manning G."/>
            <person name="Nigam A."/>
            <person name="Nixon J.E."/>
            <person name="Palm D."/>
            <person name="Passamaneck N.E."/>
            <person name="Prabhu A."/>
            <person name="Reich C.I."/>
            <person name="Reiner D.S."/>
            <person name="Samuelson J."/>
            <person name="Svard S.G."/>
            <person name="Sogin M.L."/>
        </authorList>
    </citation>
    <scope>NUCLEOTIDE SEQUENCE [LARGE SCALE GENOMIC DNA]</scope>
    <source>
        <strain evidence="2 3">WB C6</strain>
    </source>
</reference>
<dbReference type="SUPFAM" id="SSF52833">
    <property type="entry name" value="Thioredoxin-like"/>
    <property type="match status" value="1"/>
</dbReference>
<dbReference type="OMA" id="NGSIAWE"/>
<protein>
    <submittedName>
        <fullName evidence="2">Uncharacterized protein</fullName>
    </submittedName>
</protein>
<evidence type="ECO:0000256" key="1">
    <source>
        <dbReference type="SAM" id="MobiDB-lite"/>
    </source>
</evidence>
<organism evidence="2 3">
    <name type="scientific">Giardia intestinalis (strain ATCC 50803 / WB clone C6)</name>
    <name type="common">Giardia lamblia</name>
    <dbReference type="NCBI Taxonomy" id="184922"/>
    <lineage>
        <taxon>Eukaryota</taxon>
        <taxon>Metamonada</taxon>
        <taxon>Diplomonadida</taxon>
        <taxon>Hexamitidae</taxon>
        <taxon>Giardiinae</taxon>
        <taxon>Giardia</taxon>
    </lineage>
</organism>
<evidence type="ECO:0000313" key="2">
    <source>
        <dbReference type="EMBL" id="KAE8303110.1"/>
    </source>
</evidence>
<comment type="caution">
    <text evidence="2">The sequence shown here is derived from an EMBL/GenBank/DDBJ whole genome shotgun (WGS) entry which is preliminary data.</text>
</comment>
<dbReference type="GeneID" id="5703066"/>
<dbReference type="RefSeq" id="XP_001710139.1">
    <property type="nucleotide sequence ID" value="XM_001710087.1"/>
</dbReference>
<accession>A8B368</accession>
<dbReference type="VEuPathDB" id="GiardiaDB:GL50803_14289"/>
<sequence>MLPMSYALPDVFSLQFITQVSKYEEGMPVYFQLFATYSLISVKALAILHTLHTEYPNVFVAAVSYDSSDVVRSVIRAHSALKRINVCVDKHSQVKAFAKNRGVTGIPTAFVFDGNGSIAWEGYPTGSGLHGVLRKLNQIPVQVPCLSTSTIQPPKFFNPEMTNSRKDWRLPGGGVRTGEIDPNALTKSTRHVKQSEEARVKRSKRP</sequence>
<dbReference type="InterPro" id="IPR036249">
    <property type="entry name" value="Thioredoxin-like_sf"/>
</dbReference>
<dbReference type="HOGENOM" id="CLU_1334074_0_0_1"/>
<proteinExistence type="predicted"/>
<dbReference type="AlphaFoldDB" id="A8B368"/>
<evidence type="ECO:0000313" key="3">
    <source>
        <dbReference type="Proteomes" id="UP000001548"/>
    </source>
</evidence>
<name>A8B368_GIAIC</name>
<dbReference type="Gene3D" id="3.40.30.10">
    <property type="entry name" value="Glutaredoxin"/>
    <property type="match status" value="1"/>
</dbReference>
<keyword evidence="3" id="KW-1185">Reference proteome</keyword>
<gene>
    <name evidence="2" type="ORF">GL50803_0014289</name>
</gene>